<dbReference type="EMBL" id="VLNR01000027">
    <property type="protein sequence ID" value="TSE08020.1"/>
    <property type="molecule type" value="Genomic_DNA"/>
</dbReference>
<dbReference type="RefSeq" id="WP_143916873.1">
    <property type="nucleotide sequence ID" value="NZ_CANMIK010000017.1"/>
</dbReference>
<accession>A0A554VJD7</accession>
<reference evidence="1 2" key="1">
    <citation type="submission" date="2019-07" db="EMBL/GenBank/DDBJ databases">
        <title>The draft genome sequence of Aquimarina algiphila M91.</title>
        <authorList>
            <person name="Meng X."/>
        </authorList>
    </citation>
    <scope>NUCLEOTIDE SEQUENCE [LARGE SCALE GENOMIC DNA]</scope>
    <source>
        <strain evidence="1 2">M91</strain>
    </source>
</reference>
<name>A0A554VJD7_9FLAO</name>
<evidence type="ECO:0000313" key="2">
    <source>
        <dbReference type="Proteomes" id="UP000318833"/>
    </source>
</evidence>
<proteinExistence type="predicted"/>
<keyword evidence="2" id="KW-1185">Reference proteome</keyword>
<protein>
    <submittedName>
        <fullName evidence="1">Uncharacterized protein</fullName>
    </submittedName>
</protein>
<dbReference type="PROSITE" id="PS51257">
    <property type="entry name" value="PROKAR_LIPOPROTEIN"/>
    <property type="match status" value="1"/>
</dbReference>
<organism evidence="1 2">
    <name type="scientific">Aquimarina algiphila</name>
    <dbReference type="NCBI Taxonomy" id="2047982"/>
    <lineage>
        <taxon>Bacteria</taxon>
        <taxon>Pseudomonadati</taxon>
        <taxon>Bacteroidota</taxon>
        <taxon>Flavobacteriia</taxon>
        <taxon>Flavobacteriales</taxon>
        <taxon>Flavobacteriaceae</taxon>
        <taxon>Aquimarina</taxon>
    </lineage>
</organism>
<evidence type="ECO:0000313" key="1">
    <source>
        <dbReference type="EMBL" id="TSE08020.1"/>
    </source>
</evidence>
<sequence>MKSFKMLLVLAVFLSIGCEDTVRCVFGTTTELRDKELSVASYEEDYFELISAKIPFDHCISDVFILDLPRGLDYYIYDCDTIEISGYPTDIGDFTIEVIIEIEEIEYDTFEDVGLCIDYETSKLYRLVVSRF</sequence>
<dbReference type="Proteomes" id="UP000318833">
    <property type="component" value="Unassembled WGS sequence"/>
</dbReference>
<dbReference type="AlphaFoldDB" id="A0A554VJD7"/>
<gene>
    <name evidence="1" type="ORF">FOF46_14060</name>
</gene>
<comment type="caution">
    <text evidence="1">The sequence shown here is derived from an EMBL/GenBank/DDBJ whole genome shotgun (WGS) entry which is preliminary data.</text>
</comment>